<feature type="signal peptide" evidence="1">
    <location>
        <begin position="1"/>
        <end position="23"/>
    </location>
</feature>
<keyword evidence="1" id="KW-0732">Signal</keyword>
<name>A0A1I7S063_BURXY</name>
<reference evidence="2" key="2">
    <citation type="submission" date="2020-09" db="EMBL/GenBank/DDBJ databases">
        <authorList>
            <person name="Kikuchi T."/>
        </authorList>
    </citation>
    <scope>NUCLEOTIDE SEQUENCE</scope>
    <source>
        <strain evidence="2">Ka4C1</strain>
    </source>
</reference>
<keyword evidence="4" id="KW-1185">Reference proteome</keyword>
<organism evidence="3 5">
    <name type="scientific">Bursaphelenchus xylophilus</name>
    <name type="common">Pinewood nematode worm</name>
    <name type="synonym">Aphelenchoides xylophilus</name>
    <dbReference type="NCBI Taxonomy" id="6326"/>
    <lineage>
        <taxon>Eukaryota</taxon>
        <taxon>Metazoa</taxon>
        <taxon>Ecdysozoa</taxon>
        <taxon>Nematoda</taxon>
        <taxon>Chromadorea</taxon>
        <taxon>Rhabditida</taxon>
        <taxon>Tylenchina</taxon>
        <taxon>Tylenchomorpha</taxon>
        <taxon>Aphelenchoidea</taxon>
        <taxon>Aphelenchoididae</taxon>
        <taxon>Bursaphelenchus</taxon>
    </lineage>
</organism>
<dbReference type="Proteomes" id="UP000582659">
    <property type="component" value="Unassembled WGS sequence"/>
</dbReference>
<evidence type="ECO:0000313" key="5">
    <source>
        <dbReference type="WBParaSite" id="BXY_0638600.1"/>
    </source>
</evidence>
<evidence type="ECO:0000313" key="2">
    <source>
        <dbReference type="EMBL" id="CAD5222028.1"/>
    </source>
</evidence>
<dbReference type="Proteomes" id="UP000659654">
    <property type="component" value="Unassembled WGS sequence"/>
</dbReference>
<sequence length="73" mass="7946">MKVVGFVVKLFIVVGVLVRSANGASLSRQRRQFEINPVCGCKPFPRSIIFNPCGCPPFQICVAGQYCLGSGKR</sequence>
<accession>A0A1I7S063</accession>
<feature type="chain" id="PRO_5036308696" evidence="1">
    <location>
        <begin position="24"/>
        <end position="73"/>
    </location>
</feature>
<dbReference type="EMBL" id="CAJFCV020000003">
    <property type="protein sequence ID" value="CAG9108988.1"/>
    <property type="molecule type" value="Genomic_DNA"/>
</dbReference>
<evidence type="ECO:0000313" key="3">
    <source>
        <dbReference type="Proteomes" id="UP000095284"/>
    </source>
</evidence>
<evidence type="ECO:0000256" key="1">
    <source>
        <dbReference type="SAM" id="SignalP"/>
    </source>
</evidence>
<dbReference type="EMBL" id="CAJFDI010000003">
    <property type="protein sequence ID" value="CAD5222028.1"/>
    <property type="molecule type" value="Genomic_DNA"/>
</dbReference>
<proteinExistence type="predicted"/>
<gene>
    <name evidence="2" type="ORF">BXYJ_LOCUS6996</name>
</gene>
<protein>
    <submittedName>
        <fullName evidence="2">(pine wood nematode) hypothetical protein</fullName>
    </submittedName>
</protein>
<dbReference type="AlphaFoldDB" id="A0A1I7S063"/>
<dbReference type="WBParaSite" id="BXY_0638600.1">
    <property type="protein sequence ID" value="BXY_0638600.1"/>
    <property type="gene ID" value="BXY_0638600"/>
</dbReference>
<dbReference type="Proteomes" id="UP000095284">
    <property type="component" value="Unplaced"/>
</dbReference>
<reference evidence="5" key="1">
    <citation type="submission" date="2016-11" db="UniProtKB">
        <authorList>
            <consortium name="WormBaseParasite"/>
        </authorList>
    </citation>
    <scope>IDENTIFICATION</scope>
</reference>
<evidence type="ECO:0000313" key="4">
    <source>
        <dbReference type="Proteomes" id="UP000659654"/>
    </source>
</evidence>